<dbReference type="EMBL" id="NKCZ01000043">
    <property type="protein sequence ID" value="POD89106.1"/>
    <property type="molecule type" value="Genomic_DNA"/>
</dbReference>
<dbReference type="Proteomes" id="UP000236990">
    <property type="component" value="Unassembled WGS sequence"/>
</dbReference>
<evidence type="ECO:0000313" key="2">
    <source>
        <dbReference type="Proteomes" id="UP000236990"/>
    </source>
</evidence>
<proteinExistence type="predicted"/>
<evidence type="ECO:0000313" key="1">
    <source>
        <dbReference type="EMBL" id="POD89106.1"/>
    </source>
</evidence>
<dbReference type="GO" id="GO:0030145">
    <property type="term" value="F:manganese ion binding"/>
    <property type="evidence" value="ECO:0007669"/>
    <property type="project" value="InterPro"/>
</dbReference>
<name>A0A2S3UAI6_LACPN</name>
<protein>
    <submittedName>
        <fullName evidence="1">L-rhamnose isomerase</fullName>
        <ecNumber evidence="1">5.3.1.14</ecNumber>
    </submittedName>
</protein>
<keyword evidence="1" id="KW-0413">Isomerase</keyword>
<comment type="caution">
    <text evidence="1">The sequence shown here is derived from an EMBL/GenBank/DDBJ whole genome shotgun (WGS) entry which is preliminary data.</text>
</comment>
<dbReference type="Pfam" id="PF06134">
    <property type="entry name" value="RhaA"/>
    <property type="match status" value="1"/>
</dbReference>
<dbReference type="Gene3D" id="3.20.20.150">
    <property type="entry name" value="Divalent-metal-dependent TIM barrel enzymes"/>
    <property type="match status" value="1"/>
</dbReference>
<organism evidence="1 2">
    <name type="scientific">Lactiplantibacillus plantarum subsp. plantarum</name>
    <dbReference type="NCBI Taxonomy" id="337330"/>
    <lineage>
        <taxon>Bacteria</taxon>
        <taxon>Bacillati</taxon>
        <taxon>Bacillota</taxon>
        <taxon>Bacilli</taxon>
        <taxon>Lactobacillales</taxon>
        <taxon>Lactobacillaceae</taxon>
        <taxon>Lactiplantibacillus</taxon>
    </lineage>
</organism>
<sequence length="50" mass="5731">MVKTDEVEKAYQVAKERYAEIGVDTEKAMEALRRLSYRSIAGKVMTFMVS</sequence>
<dbReference type="EC" id="5.3.1.14" evidence="1"/>
<gene>
    <name evidence="1" type="primary">rhaA</name>
    <name evidence="1" type="ORF">S101258_00167</name>
</gene>
<accession>A0A2S3UAI6</accession>
<dbReference type="InterPro" id="IPR009308">
    <property type="entry name" value="Rhamnose_isomerase"/>
</dbReference>
<dbReference type="GO" id="GO:0008740">
    <property type="term" value="F:L-rhamnose isomerase activity"/>
    <property type="evidence" value="ECO:0007669"/>
    <property type="project" value="UniProtKB-EC"/>
</dbReference>
<reference evidence="1 2" key="1">
    <citation type="submission" date="2017-06" db="EMBL/GenBank/DDBJ databases">
        <title>Genome sequence of Lactobacillus plantarum subsp. plantarum strain SRCM101258.</title>
        <authorList>
            <person name="Cho S.H."/>
        </authorList>
    </citation>
    <scope>NUCLEOTIDE SEQUENCE [LARGE SCALE GENOMIC DNA]</scope>
    <source>
        <strain evidence="1 2">SRCM101258</strain>
    </source>
</reference>
<dbReference type="AlphaFoldDB" id="A0A2S3UAI6"/>